<proteinExistence type="predicted"/>
<evidence type="ECO:0000259" key="2">
    <source>
        <dbReference type="Pfam" id="PF23189"/>
    </source>
</evidence>
<dbReference type="Pfam" id="PF06792">
    <property type="entry name" value="UPF0261"/>
    <property type="match status" value="1"/>
</dbReference>
<dbReference type="Proteomes" id="UP000621436">
    <property type="component" value="Unassembled WGS sequence"/>
</dbReference>
<dbReference type="PANTHER" id="PTHR31862:SF1">
    <property type="entry name" value="UPF0261 DOMAIN PROTEIN (AFU_ORTHOLOGUE AFUA_1G10120)"/>
    <property type="match status" value="1"/>
</dbReference>
<name>A0A931ASM8_9FIRM</name>
<dbReference type="Gene3D" id="3.40.50.12030">
    <property type="entry name" value="Uncharacterised protein family UPF0261, NC domain"/>
    <property type="match status" value="1"/>
</dbReference>
<comment type="caution">
    <text evidence="3">The sequence shown here is derived from an EMBL/GenBank/DDBJ whole genome shotgun (WGS) entry which is preliminary data.</text>
</comment>
<organism evidence="3 4">
    <name type="scientific">Halonatronomonas betaini</name>
    <dbReference type="NCBI Taxonomy" id="2778430"/>
    <lineage>
        <taxon>Bacteria</taxon>
        <taxon>Bacillati</taxon>
        <taxon>Bacillota</taxon>
        <taxon>Clostridia</taxon>
        <taxon>Halanaerobiales</taxon>
        <taxon>Halarsenatibacteraceae</taxon>
        <taxon>Halonatronomonas</taxon>
    </lineage>
</organism>
<feature type="domain" description="UPF0261" evidence="1">
    <location>
        <begin position="6"/>
        <end position="179"/>
    </location>
</feature>
<dbReference type="PANTHER" id="PTHR31862">
    <property type="entry name" value="UPF0261 DOMAIN PROTEIN (AFU_ORTHOLOGUE AFUA_1G10120)"/>
    <property type="match status" value="1"/>
</dbReference>
<dbReference type="InterPro" id="IPR051353">
    <property type="entry name" value="Tobamovirus_resist_UPF0261"/>
</dbReference>
<dbReference type="PIRSF" id="PIRSF033271">
    <property type="entry name" value="UCP033271"/>
    <property type="match status" value="1"/>
</dbReference>
<reference evidence="3" key="1">
    <citation type="submission" date="2020-11" db="EMBL/GenBank/DDBJ databases">
        <title>Halonatronomonas betainensis gen. nov., sp. nov. a novel haloalkaliphilic representative of the family Halanaerobiacae capable of betaine degradation.</title>
        <authorList>
            <person name="Boltyanskaya Y."/>
            <person name="Kevbrin V."/>
            <person name="Detkova E."/>
            <person name="Grouzdev D.S."/>
            <person name="Koziaeva V."/>
            <person name="Zhilina T."/>
        </authorList>
    </citation>
    <scope>NUCLEOTIDE SEQUENCE</scope>
    <source>
        <strain evidence="3">Z-7014</strain>
    </source>
</reference>
<dbReference type="GO" id="GO:0005524">
    <property type="term" value="F:ATP binding"/>
    <property type="evidence" value="ECO:0007669"/>
    <property type="project" value="UniProtKB-KW"/>
</dbReference>
<dbReference type="Gene3D" id="3.40.50.12020">
    <property type="entry name" value="Uncharacterised protein family UPF0261, NN domain"/>
    <property type="match status" value="1"/>
</dbReference>
<keyword evidence="3" id="KW-0547">Nucleotide-binding</keyword>
<keyword evidence="3" id="KW-0067">ATP-binding</keyword>
<sequence>MSEKKVVGIIGTLDTKGKECEFVRDIIRNQGLETLIIDSGVKNEPKIKADISREEVADAGGESLKSLIEKDDRGHAVSVMGKGVNKTVSKLFNDKKIDGLISLGGSAGTTIGTAAMRSLPYGVPKVMVSTLASGDTSPFVGTKDILMLNSVVDVAGLNKILKTVLTNAALSVASMVKNNELVKNIKSDKPLIAASMFGVTTPCIEKAKEYLEDKGYEVLVFHATGTGGRTMEELVKEGHLVGVLDVTTTELADQLVGGVLSAGENRLEAAAEKGIPQVISTGALDMVNFGPFDTVPDKFSNRNLYKHNENVTLMRTNKEENRKLGKIIAEKINKSQPGKTEVFLPLGGVSMIDAKGQPFYGPDEDELLFNEIEKNLKDGIKLHKLDNNLNDEEFAVKIAESLHKLIQNN</sequence>
<evidence type="ECO:0000313" key="4">
    <source>
        <dbReference type="Proteomes" id="UP000621436"/>
    </source>
</evidence>
<gene>
    <name evidence="3" type="ORF">I0Q91_03230</name>
</gene>
<dbReference type="InterPro" id="IPR008322">
    <property type="entry name" value="UPF0261"/>
</dbReference>
<accession>A0A931ASM8</accession>
<dbReference type="NCBIfam" id="NF002674">
    <property type="entry name" value="PRK02399.1-2"/>
    <property type="match status" value="1"/>
</dbReference>
<dbReference type="InterPro" id="IPR056778">
    <property type="entry name" value="UPF0261_C"/>
</dbReference>
<evidence type="ECO:0000313" key="3">
    <source>
        <dbReference type="EMBL" id="MBF8436080.1"/>
    </source>
</evidence>
<dbReference type="InterPro" id="IPR044122">
    <property type="entry name" value="UPF0261_N"/>
</dbReference>
<dbReference type="CDD" id="cd15488">
    <property type="entry name" value="Tm-1-like"/>
    <property type="match status" value="1"/>
</dbReference>
<dbReference type="Pfam" id="PF23189">
    <property type="entry name" value="UPF0261_C"/>
    <property type="match status" value="1"/>
</dbReference>
<protein>
    <submittedName>
        <fullName evidence="3">Tm-1-like ATP-binding domain-containing protein</fullName>
    </submittedName>
</protein>
<evidence type="ECO:0000259" key="1">
    <source>
        <dbReference type="Pfam" id="PF06792"/>
    </source>
</evidence>
<keyword evidence="4" id="KW-1185">Reference proteome</keyword>
<feature type="domain" description="UPF0261" evidence="2">
    <location>
        <begin position="189"/>
        <end position="405"/>
    </location>
</feature>
<dbReference type="EMBL" id="JADPIE010000002">
    <property type="protein sequence ID" value="MBF8436080.1"/>
    <property type="molecule type" value="Genomic_DNA"/>
</dbReference>
<dbReference type="AlphaFoldDB" id="A0A931ASM8"/>
<dbReference type="RefSeq" id="WP_270452842.1">
    <property type="nucleotide sequence ID" value="NZ_JADPIE010000002.1"/>
</dbReference>